<dbReference type="EMBL" id="RSAS01000140">
    <property type="protein sequence ID" value="RRR76124.1"/>
    <property type="molecule type" value="Genomic_DNA"/>
</dbReference>
<dbReference type="AlphaFoldDB" id="A0A426U7P9"/>
<evidence type="ECO:0000313" key="1">
    <source>
        <dbReference type="EMBL" id="RRR76124.1"/>
    </source>
</evidence>
<reference evidence="1 2" key="1">
    <citation type="submission" date="2018-12" db="EMBL/GenBank/DDBJ databases">
        <title>Genome Sequence of Candidatus Viridilinea halotolerans isolated from saline sulfide-rich spring.</title>
        <authorList>
            <person name="Grouzdev D.S."/>
            <person name="Burganskaya E.I."/>
            <person name="Krutkina M.S."/>
            <person name="Sukhacheva M.V."/>
            <person name="Gorlenko V.M."/>
        </authorList>
    </citation>
    <scope>NUCLEOTIDE SEQUENCE [LARGE SCALE GENOMIC DNA]</scope>
    <source>
        <strain evidence="1">Chok-6</strain>
    </source>
</reference>
<accession>A0A426U7P9</accession>
<proteinExistence type="predicted"/>
<dbReference type="InterPro" id="IPR005368">
    <property type="entry name" value="UPF0175"/>
</dbReference>
<dbReference type="Proteomes" id="UP000280307">
    <property type="component" value="Unassembled WGS sequence"/>
</dbReference>
<evidence type="ECO:0000313" key="2">
    <source>
        <dbReference type="Proteomes" id="UP000280307"/>
    </source>
</evidence>
<organism evidence="1 2">
    <name type="scientific">Candidatus Viridilinea halotolerans</name>
    <dbReference type="NCBI Taxonomy" id="2491704"/>
    <lineage>
        <taxon>Bacteria</taxon>
        <taxon>Bacillati</taxon>
        <taxon>Chloroflexota</taxon>
        <taxon>Chloroflexia</taxon>
        <taxon>Chloroflexales</taxon>
        <taxon>Chloroflexineae</taxon>
        <taxon>Oscillochloridaceae</taxon>
        <taxon>Candidatus Viridilinea</taxon>
    </lineage>
</organism>
<dbReference type="Pfam" id="PF03683">
    <property type="entry name" value="UPF0175"/>
    <property type="match status" value="1"/>
</dbReference>
<name>A0A426U7P9_9CHLR</name>
<gene>
    <name evidence="1" type="ORF">EI684_03560</name>
</gene>
<comment type="caution">
    <text evidence="1">The sequence shown here is derived from an EMBL/GenBank/DDBJ whole genome shotgun (WGS) entry which is preliminary data.</text>
</comment>
<sequence length="97" mass="10739">MVTTQDLVKAQLYANDDAVIEDALRHLLRARPDLRISLAIYRYQNETISLALAASLAGVSWAQMHEIMVERGVPLRLGPESMAAAQAEVDALRRVLP</sequence>
<protein>
    <submittedName>
        <fullName evidence="1">Uncharacterized protein</fullName>
    </submittedName>
</protein>